<keyword evidence="2" id="KW-1185">Reference proteome</keyword>
<evidence type="ECO:0000313" key="1">
    <source>
        <dbReference type="EMBL" id="ETO01467.1"/>
    </source>
</evidence>
<evidence type="ECO:0000313" key="2">
    <source>
        <dbReference type="Proteomes" id="UP000023152"/>
    </source>
</evidence>
<protein>
    <submittedName>
        <fullName evidence="1">Uncharacterized protein</fullName>
    </submittedName>
</protein>
<proteinExistence type="predicted"/>
<organism evidence="1 2">
    <name type="scientific">Reticulomyxa filosa</name>
    <dbReference type="NCBI Taxonomy" id="46433"/>
    <lineage>
        <taxon>Eukaryota</taxon>
        <taxon>Sar</taxon>
        <taxon>Rhizaria</taxon>
        <taxon>Retaria</taxon>
        <taxon>Foraminifera</taxon>
        <taxon>Monothalamids</taxon>
        <taxon>Reticulomyxidae</taxon>
        <taxon>Reticulomyxa</taxon>
    </lineage>
</organism>
<dbReference type="Proteomes" id="UP000023152">
    <property type="component" value="Unassembled WGS sequence"/>
</dbReference>
<accession>X6LK10</accession>
<dbReference type="AlphaFoldDB" id="X6LK10"/>
<sequence length="89" mass="10658">MKKLNNNQNKSSSSNNEKWDEMTLSQLYETLLKSYTKWNWMKSNELNNKLNDGKIFNKFEMEMDYLSQIAWEGLKCGKQSFLVKSNKEY</sequence>
<gene>
    <name evidence="1" type="ORF">RFI_35974</name>
</gene>
<comment type="caution">
    <text evidence="1">The sequence shown here is derived from an EMBL/GenBank/DDBJ whole genome shotgun (WGS) entry which is preliminary data.</text>
</comment>
<dbReference type="EMBL" id="ASPP01038244">
    <property type="protein sequence ID" value="ETO01467.1"/>
    <property type="molecule type" value="Genomic_DNA"/>
</dbReference>
<reference evidence="1 2" key="1">
    <citation type="journal article" date="2013" name="Curr. Biol.">
        <title>The Genome of the Foraminiferan Reticulomyxa filosa.</title>
        <authorList>
            <person name="Glockner G."/>
            <person name="Hulsmann N."/>
            <person name="Schleicher M."/>
            <person name="Noegel A.A."/>
            <person name="Eichinger L."/>
            <person name="Gallinger C."/>
            <person name="Pawlowski J."/>
            <person name="Sierra R."/>
            <person name="Euteneuer U."/>
            <person name="Pillet L."/>
            <person name="Moustafa A."/>
            <person name="Platzer M."/>
            <person name="Groth M."/>
            <person name="Szafranski K."/>
            <person name="Schliwa M."/>
        </authorList>
    </citation>
    <scope>NUCLEOTIDE SEQUENCE [LARGE SCALE GENOMIC DNA]</scope>
</reference>
<name>X6LK10_RETFI</name>